<keyword evidence="3" id="KW-1185">Reference proteome</keyword>
<organism evidence="2 3">
    <name type="scientific">Lasiodiplodia hormozganensis</name>
    <dbReference type="NCBI Taxonomy" id="869390"/>
    <lineage>
        <taxon>Eukaryota</taxon>
        <taxon>Fungi</taxon>
        <taxon>Dikarya</taxon>
        <taxon>Ascomycota</taxon>
        <taxon>Pezizomycotina</taxon>
        <taxon>Dothideomycetes</taxon>
        <taxon>Dothideomycetes incertae sedis</taxon>
        <taxon>Botryosphaeriales</taxon>
        <taxon>Botryosphaeriaceae</taxon>
        <taxon>Lasiodiplodia</taxon>
    </lineage>
</organism>
<dbReference type="AlphaFoldDB" id="A0AA39Z3I9"/>
<protein>
    <recommendedName>
        <fullName evidence="1">AB hydrolase-1 domain-containing protein</fullName>
    </recommendedName>
</protein>
<dbReference type="InterPro" id="IPR029058">
    <property type="entry name" value="AB_hydrolase_fold"/>
</dbReference>
<gene>
    <name evidence="2" type="ORF">DIS24_g1728</name>
</gene>
<evidence type="ECO:0000259" key="1">
    <source>
        <dbReference type="Pfam" id="PF12697"/>
    </source>
</evidence>
<dbReference type="Proteomes" id="UP001175001">
    <property type="component" value="Unassembled WGS sequence"/>
</dbReference>
<comment type="caution">
    <text evidence="2">The sequence shown here is derived from an EMBL/GenBank/DDBJ whole genome shotgun (WGS) entry which is preliminary data.</text>
</comment>
<name>A0AA39Z3I9_9PEZI</name>
<accession>A0AA39Z3I9</accession>
<proteinExistence type="predicted"/>
<sequence length="283" mass="30316">MPTLDVPGATLEYTTTGTGPHIILVPGAPGSQSVFRFLVPFLVSRGGMTVTTYSRRGLSGSLLRGAQDYAHRLDTDADDLAALLKAVVVPSGGDTTAAAGACIFGTSSGAIVSLRFLERHPDYPIRKCVAHEPPAITVLPPEILAQREPEHRALTGLYRDKGAPYAVETFASFFADGKDREALPVLLDPAASADARADVMYWLEREPPYVFQKWDLEALKKAGDKLVLSVGESTKDQRAGEATLALMERLGRSEETLFVAPGGHIPYVTEPEALATALSDLLI</sequence>
<reference evidence="2" key="1">
    <citation type="submission" date="2023-06" db="EMBL/GenBank/DDBJ databases">
        <title>Multi-omics analyses reveal the molecular pathogenesis toolkit of Lasiodiplodia hormozganensis, a cross-kingdom pathogen.</title>
        <authorList>
            <person name="Felix C."/>
            <person name="Meneses R."/>
            <person name="Goncalves M.F.M."/>
            <person name="Tilleman L."/>
            <person name="Duarte A.S."/>
            <person name="Jorrin-Novo J.V."/>
            <person name="Van De Peer Y."/>
            <person name="Deforce D."/>
            <person name="Van Nieuwerburgh F."/>
            <person name="Esteves A.C."/>
            <person name="Alves A."/>
        </authorList>
    </citation>
    <scope>NUCLEOTIDE SEQUENCE</scope>
    <source>
        <strain evidence="2">CBS 339.90</strain>
    </source>
</reference>
<dbReference type="EMBL" id="JAUJDW010000005">
    <property type="protein sequence ID" value="KAK0662817.1"/>
    <property type="molecule type" value="Genomic_DNA"/>
</dbReference>
<dbReference type="Pfam" id="PF12697">
    <property type="entry name" value="Abhydrolase_6"/>
    <property type="match status" value="1"/>
</dbReference>
<dbReference type="InterPro" id="IPR000073">
    <property type="entry name" value="AB_hydrolase_1"/>
</dbReference>
<dbReference type="SUPFAM" id="SSF53474">
    <property type="entry name" value="alpha/beta-Hydrolases"/>
    <property type="match status" value="1"/>
</dbReference>
<evidence type="ECO:0000313" key="3">
    <source>
        <dbReference type="Proteomes" id="UP001175001"/>
    </source>
</evidence>
<evidence type="ECO:0000313" key="2">
    <source>
        <dbReference type="EMBL" id="KAK0662817.1"/>
    </source>
</evidence>
<dbReference type="Gene3D" id="3.40.50.1820">
    <property type="entry name" value="alpha/beta hydrolase"/>
    <property type="match status" value="1"/>
</dbReference>
<feature type="domain" description="AB hydrolase-1" evidence="1">
    <location>
        <begin position="22"/>
        <end position="276"/>
    </location>
</feature>